<dbReference type="GO" id="GO:0030036">
    <property type="term" value="P:actin cytoskeleton organization"/>
    <property type="evidence" value="ECO:0007669"/>
    <property type="project" value="TreeGrafter"/>
</dbReference>
<dbReference type="FunFam" id="2.30.42.10:FF:000055">
    <property type="entry name" value="PDZ and LIM domain protein 3"/>
    <property type="match status" value="1"/>
</dbReference>
<keyword evidence="3" id="KW-0479">Metal-binding</keyword>
<dbReference type="GO" id="GO:0001725">
    <property type="term" value="C:stress fiber"/>
    <property type="evidence" value="ECO:0007669"/>
    <property type="project" value="TreeGrafter"/>
</dbReference>
<evidence type="ECO:0000256" key="2">
    <source>
        <dbReference type="ARBA" id="ARBA00022490"/>
    </source>
</evidence>
<comment type="caution">
    <text evidence="6">The sequence shown here is derived from an EMBL/GenBank/DDBJ whole genome shotgun (WGS) entry which is preliminary data.</text>
</comment>
<dbReference type="GO" id="GO:0061061">
    <property type="term" value="P:muscle structure development"/>
    <property type="evidence" value="ECO:0007669"/>
    <property type="project" value="TreeGrafter"/>
</dbReference>
<evidence type="ECO:0000313" key="6">
    <source>
        <dbReference type="EMBL" id="KAK2185579.1"/>
    </source>
</evidence>
<dbReference type="InterPro" id="IPR001478">
    <property type="entry name" value="PDZ"/>
</dbReference>
<evidence type="ECO:0000313" key="7">
    <source>
        <dbReference type="Proteomes" id="UP001209878"/>
    </source>
</evidence>
<keyword evidence="3" id="KW-0440">LIM domain</keyword>
<feature type="compositionally biased region" description="Polar residues" evidence="4">
    <location>
        <begin position="123"/>
        <end position="140"/>
    </location>
</feature>
<dbReference type="Pfam" id="PF00595">
    <property type="entry name" value="PDZ"/>
    <property type="match status" value="1"/>
</dbReference>
<dbReference type="SUPFAM" id="SSF50156">
    <property type="entry name" value="PDZ domain-like"/>
    <property type="match status" value="1"/>
</dbReference>
<dbReference type="Gene3D" id="2.30.42.10">
    <property type="match status" value="1"/>
</dbReference>
<keyword evidence="7" id="KW-1185">Reference proteome</keyword>
<keyword evidence="3" id="KW-0862">Zinc</keyword>
<feature type="region of interest" description="Disordered" evidence="4">
    <location>
        <begin position="91"/>
        <end position="140"/>
    </location>
</feature>
<protein>
    <recommendedName>
        <fullName evidence="5">PDZ domain-containing protein</fullName>
    </recommendedName>
</protein>
<dbReference type="InterPro" id="IPR050604">
    <property type="entry name" value="PDZ-LIM_domain"/>
</dbReference>
<evidence type="ECO:0000259" key="5">
    <source>
        <dbReference type="PROSITE" id="PS50106"/>
    </source>
</evidence>
<dbReference type="EMBL" id="JAODUO010000230">
    <property type="protein sequence ID" value="KAK2185579.1"/>
    <property type="molecule type" value="Genomic_DNA"/>
</dbReference>
<dbReference type="PANTHER" id="PTHR24214:SF38">
    <property type="entry name" value="PDZ AND LIM DOMAIN PROTEIN ZASP-RELATED"/>
    <property type="match status" value="1"/>
</dbReference>
<sequence length="140" mass="15394">MSCMIKLRRLNTSTPWGFRMNGGVEYGQPLYIQKVTHNSMAARAGLQPGDGILAIGMAETGNMTHNQAKMEIIRAGNDVDFIIQRNVVPVKSADEADASSPRAMVSEESSEWRSRAAIPAQDPNVQSRSFKMLQQQLSAE</sequence>
<dbReference type="AlphaFoldDB" id="A0AAD9NZW6"/>
<dbReference type="CDD" id="cd23068">
    <property type="entry name" value="PDZ_ZASP52-like"/>
    <property type="match status" value="1"/>
</dbReference>
<dbReference type="GO" id="GO:0030018">
    <property type="term" value="C:Z disc"/>
    <property type="evidence" value="ECO:0007669"/>
    <property type="project" value="TreeGrafter"/>
</dbReference>
<comment type="subcellular location">
    <subcellularLocation>
        <location evidence="1">Cytoplasm</location>
    </subcellularLocation>
</comment>
<proteinExistence type="predicted"/>
<dbReference type="PROSITE" id="PS50106">
    <property type="entry name" value="PDZ"/>
    <property type="match status" value="1"/>
</dbReference>
<reference evidence="6" key="1">
    <citation type="journal article" date="2023" name="Mol. Biol. Evol.">
        <title>Third-Generation Sequencing Reveals the Adaptive Role of the Epigenome in Three Deep-Sea Polychaetes.</title>
        <authorList>
            <person name="Perez M."/>
            <person name="Aroh O."/>
            <person name="Sun Y."/>
            <person name="Lan Y."/>
            <person name="Juniper S.K."/>
            <person name="Young C.R."/>
            <person name="Angers B."/>
            <person name="Qian P.Y."/>
        </authorList>
    </citation>
    <scope>NUCLEOTIDE SEQUENCE</scope>
    <source>
        <strain evidence="6">R07B-5</strain>
    </source>
</reference>
<dbReference type="InterPro" id="IPR036034">
    <property type="entry name" value="PDZ_sf"/>
</dbReference>
<evidence type="ECO:0000256" key="4">
    <source>
        <dbReference type="SAM" id="MobiDB-lite"/>
    </source>
</evidence>
<evidence type="ECO:0000256" key="3">
    <source>
        <dbReference type="ARBA" id="ARBA00023038"/>
    </source>
</evidence>
<dbReference type="GO" id="GO:0051371">
    <property type="term" value="F:muscle alpha-actinin binding"/>
    <property type="evidence" value="ECO:0007669"/>
    <property type="project" value="TreeGrafter"/>
</dbReference>
<dbReference type="GO" id="GO:0003779">
    <property type="term" value="F:actin binding"/>
    <property type="evidence" value="ECO:0007669"/>
    <property type="project" value="TreeGrafter"/>
</dbReference>
<dbReference type="SMART" id="SM00228">
    <property type="entry name" value="PDZ"/>
    <property type="match status" value="1"/>
</dbReference>
<organism evidence="6 7">
    <name type="scientific">Ridgeia piscesae</name>
    <name type="common">Tubeworm</name>
    <dbReference type="NCBI Taxonomy" id="27915"/>
    <lineage>
        <taxon>Eukaryota</taxon>
        <taxon>Metazoa</taxon>
        <taxon>Spiralia</taxon>
        <taxon>Lophotrochozoa</taxon>
        <taxon>Annelida</taxon>
        <taxon>Polychaeta</taxon>
        <taxon>Sedentaria</taxon>
        <taxon>Canalipalpata</taxon>
        <taxon>Sabellida</taxon>
        <taxon>Siboglinidae</taxon>
        <taxon>Ridgeia</taxon>
    </lineage>
</organism>
<accession>A0AAD9NZW6</accession>
<evidence type="ECO:0000256" key="1">
    <source>
        <dbReference type="ARBA" id="ARBA00004496"/>
    </source>
</evidence>
<dbReference type="Proteomes" id="UP001209878">
    <property type="component" value="Unassembled WGS sequence"/>
</dbReference>
<dbReference type="GO" id="GO:0005912">
    <property type="term" value="C:adherens junction"/>
    <property type="evidence" value="ECO:0007669"/>
    <property type="project" value="TreeGrafter"/>
</dbReference>
<dbReference type="GO" id="GO:0031941">
    <property type="term" value="C:filamentous actin"/>
    <property type="evidence" value="ECO:0007669"/>
    <property type="project" value="TreeGrafter"/>
</dbReference>
<dbReference type="PANTHER" id="PTHR24214">
    <property type="entry name" value="PDZ AND LIM DOMAIN PROTEIN ZASP"/>
    <property type="match status" value="1"/>
</dbReference>
<feature type="domain" description="PDZ" evidence="5">
    <location>
        <begin position="4"/>
        <end position="87"/>
    </location>
</feature>
<gene>
    <name evidence="6" type="ORF">NP493_228g09000</name>
</gene>
<name>A0AAD9NZW6_RIDPI</name>
<keyword evidence="2" id="KW-0963">Cytoplasm</keyword>